<feature type="transmembrane region" description="Helical" evidence="1">
    <location>
        <begin position="142"/>
        <end position="161"/>
    </location>
</feature>
<feature type="transmembrane region" description="Helical" evidence="1">
    <location>
        <begin position="322"/>
        <end position="342"/>
    </location>
</feature>
<proteinExistence type="predicted"/>
<dbReference type="RefSeq" id="WP_002999069.1">
    <property type="nucleotide sequence ID" value="NZ_AOHC02000021.1"/>
</dbReference>
<accession>N1WN52</accession>
<keyword evidence="3" id="KW-1185">Reference proteome</keyword>
<reference evidence="2" key="1">
    <citation type="submission" date="2013-03" db="EMBL/GenBank/DDBJ databases">
        <authorList>
            <person name="Harkins D.M."/>
            <person name="Durkin A.S."/>
            <person name="Brinkac L.M."/>
            <person name="Haft D.H."/>
            <person name="Selengut J.D."/>
            <person name="Sanka R."/>
            <person name="DePew J."/>
            <person name="Purushe J."/>
            <person name="Hartskeerl R.A."/>
            <person name="Ahmed A."/>
            <person name="van der Linden H."/>
            <person name="Goris M.G.A."/>
            <person name="Vinetz J.M."/>
            <person name="Sutton G.G."/>
            <person name="Nierman W.C."/>
            <person name="Fouts D.E."/>
        </authorList>
    </citation>
    <scope>NUCLEOTIDE SEQUENCE [LARGE SCALE GENOMIC DNA]</scope>
    <source>
        <strain evidence="2">ICFT</strain>
    </source>
</reference>
<dbReference type="Proteomes" id="UP000012313">
    <property type="component" value="Unassembled WGS sequence"/>
</dbReference>
<feature type="transmembrane region" description="Helical" evidence="1">
    <location>
        <begin position="173"/>
        <end position="204"/>
    </location>
</feature>
<evidence type="ECO:0000256" key="1">
    <source>
        <dbReference type="SAM" id="Phobius"/>
    </source>
</evidence>
<gene>
    <name evidence="2" type="ORF">LEP1GSC060_3855</name>
</gene>
<dbReference type="STRING" id="1218598.LEP1GSC060_3855"/>
<protein>
    <submittedName>
        <fullName evidence="2">Membrane protein</fullName>
    </submittedName>
</protein>
<organism evidence="2 3">
    <name type="scientific">Leptospira weilii serovar Ranarum str. ICFT</name>
    <dbReference type="NCBI Taxonomy" id="1218598"/>
    <lineage>
        <taxon>Bacteria</taxon>
        <taxon>Pseudomonadati</taxon>
        <taxon>Spirochaetota</taxon>
        <taxon>Spirochaetia</taxon>
        <taxon>Leptospirales</taxon>
        <taxon>Leptospiraceae</taxon>
        <taxon>Leptospira</taxon>
    </lineage>
</organism>
<keyword evidence="1" id="KW-0472">Membrane</keyword>
<dbReference type="AlphaFoldDB" id="N1WN52"/>
<feature type="transmembrane region" description="Helical" evidence="1">
    <location>
        <begin position="372"/>
        <end position="388"/>
    </location>
</feature>
<feature type="transmembrane region" description="Helical" evidence="1">
    <location>
        <begin position="81"/>
        <end position="100"/>
    </location>
</feature>
<sequence>MLQYVFSLILFFVSLFFSITFSPEEIYLNSDILYLPTLALDVFADGGDFFSWSFTPSPYFFPDFPIVSFLFLIFKNAQKALVCFAFLQTIVFVVLMERFWIFAREEKKSKPLSVKETRRVKSWVLLLISFLLLAAKNFQTLYILFLPSIHTSAFLVTLYVWPVIHKTFQKRKVWIVSLWIVFTVASDRILFVELIVPGILAGLLRLGRSTSRIAGLVHSTSRSRVANFFPVSSKILSACGIVGLILHAILKSFLFIEKPGKIPVHLSLIQAAKDGARFFTEVQDWVLSGLKEHVPVPAILILILITALIFSLGRIRKTKSTAFLFFFFAILTFAPILTGSYIDEYSLRYTSPALILAPFFLVFVAGFPKRTLTLAIFLLFLLLLFVGQKTPENVENAFFRLFRTIPQEARCVDEISQKTPISLVISDFWTAKRIRVFSKKKIPSIHVAYRTLEGSHTISNREWYLKNYPGTVAVFTRGLGEDRIVEMYGTPSGTTRCGESNIYFYENSRKIPEKLRKPFQKTK</sequence>
<dbReference type="OrthoDB" id="314254at2"/>
<keyword evidence="1" id="KW-0812">Transmembrane</keyword>
<feature type="transmembrane region" description="Helical" evidence="1">
    <location>
        <begin position="57"/>
        <end position="74"/>
    </location>
</feature>
<keyword evidence="1" id="KW-1133">Transmembrane helix</keyword>
<dbReference type="EMBL" id="AOHC02000021">
    <property type="protein sequence ID" value="EMY78564.1"/>
    <property type="molecule type" value="Genomic_DNA"/>
</dbReference>
<evidence type="ECO:0000313" key="3">
    <source>
        <dbReference type="Proteomes" id="UP000012313"/>
    </source>
</evidence>
<evidence type="ECO:0000313" key="2">
    <source>
        <dbReference type="EMBL" id="EMY78564.1"/>
    </source>
</evidence>
<feature type="transmembrane region" description="Helical" evidence="1">
    <location>
        <begin position="294"/>
        <end position="315"/>
    </location>
</feature>
<feature type="transmembrane region" description="Helical" evidence="1">
    <location>
        <begin position="120"/>
        <end position="135"/>
    </location>
</feature>
<feature type="transmembrane region" description="Helical" evidence="1">
    <location>
        <begin position="225"/>
        <end position="250"/>
    </location>
</feature>
<comment type="caution">
    <text evidence="2">The sequence shown here is derived from an EMBL/GenBank/DDBJ whole genome shotgun (WGS) entry which is preliminary data.</text>
</comment>
<name>N1WN52_9LEPT</name>